<name>A0A657LYC0_9HYPH</name>
<evidence type="ECO:0000313" key="1">
    <source>
        <dbReference type="EMBL" id="OJG00401.1"/>
    </source>
</evidence>
<keyword evidence="2" id="KW-1185">Reference proteome</keyword>
<organism evidence="1 2">
    <name type="scientific">Pararhizobium antarcticum</name>
    <dbReference type="NCBI Taxonomy" id="1798805"/>
    <lineage>
        <taxon>Bacteria</taxon>
        <taxon>Pseudomonadati</taxon>
        <taxon>Pseudomonadota</taxon>
        <taxon>Alphaproteobacteria</taxon>
        <taxon>Hyphomicrobiales</taxon>
        <taxon>Rhizobiaceae</taxon>
        <taxon>Rhizobium/Agrobacterium group</taxon>
        <taxon>Pararhizobium</taxon>
    </lineage>
</organism>
<sequence>MSGGFCPATGGPHFVDQKLKIGLLADPRQPSNRVVAAGYNYVFACLHPNKQLGQMGLGFGNLDSGTHGALQQRVIFYEFKTMQLVGQPADPITTDKGYLSEVRRPTANRTM</sequence>
<evidence type="ECO:0000313" key="2">
    <source>
        <dbReference type="Proteomes" id="UP000182661"/>
    </source>
</evidence>
<comment type="caution">
    <text evidence="1">The sequence shown here is derived from an EMBL/GenBank/DDBJ whole genome shotgun (WGS) entry which is preliminary data.</text>
</comment>
<reference evidence="1 2" key="1">
    <citation type="submission" date="2016-02" db="EMBL/GenBank/DDBJ databases">
        <title>Genome sequencing of a beta-galactosidase producing bacteria Rhizobium sp. 59.</title>
        <authorList>
            <person name="Wang D."/>
            <person name="Kot W."/>
            <person name="Qin Y."/>
            <person name="Hansen L."/>
            <person name="Naqvi K."/>
            <person name="Rensing C."/>
        </authorList>
    </citation>
    <scope>NUCLEOTIDE SEQUENCE [LARGE SCALE GENOMIC DNA]</scope>
    <source>
        <strain evidence="1 2">59</strain>
    </source>
</reference>
<accession>A0A657LYC0</accession>
<dbReference type="AlphaFoldDB" id="A0A657LYC0"/>
<dbReference type="EMBL" id="LSRP01000028">
    <property type="protein sequence ID" value="OJG00401.1"/>
    <property type="molecule type" value="Genomic_DNA"/>
</dbReference>
<protein>
    <submittedName>
        <fullName evidence="1">Uncharacterized protein</fullName>
    </submittedName>
</protein>
<gene>
    <name evidence="1" type="ORF">AX760_25435</name>
</gene>
<dbReference type="Proteomes" id="UP000182661">
    <property type="component" value="Unassembled WGS sequence"/>
</dbReference>
<proteinExistence type="predicted"/>